<accession>A0A6J8DIM5</accession>
<dbReference type="EMBL" id="CACVKT020007543">
    <property type="protein sequence ID" value="CAC5408483.1"/>
    <property type="molecule type" value="Genomic_DNA"/>
</dbReference>
<evidence type="ECO:0000313" key="2">
    <source>
        <dbReference type="Proteomes" id="UP000507470"/>
    </source>
</evidence>
<proteinExistence type="predicted"/>
<evidence type="ECO:0000313" key="1">
    <source>
        <dbReference type="EMBL" id="CAC5408483.1"/>
    </source>
</evidence>
<keyword evidence="2" id="KW-1185">Reference proteome</keyword>
<gene>
    <name evidence="1" type="ORF">MCOR_41871</name>
</gene>
<reference evidence="1 2" key="1">
    <citation type="submission" date="2020-06" db="EMBL/GenBank/DDBJ databases">
        <authorList>
            <person name="Li R."/>
            <person name="Bekaert M."/>
        </authorList>
    </citation>
    <scope>NUCLEOTIDE SEQUENCE [LARGE SCALE GENOMIC DNA]</scope>
    <source>
        <strain evidence="2">wild</strain>
    </source>
</reference>
<sequence length="192" mass="22408">MHVISAVDQSNTSHHDESIEAHNEMYGNTVTLKFEHLDNVEKDKGTKADVPLHVSHAVDTDQTIYKSKTEISTEEHSNYEPTKETTDMDYKTVTSVNEPLDNDTKNKRTKAYDKLHVAHEVYTEPSHYYPNTMISCEEQRNYEPIDETTEMENKTATTEYEQLEYPEEYRSMHVYNQIRVAYPIRQTNTLNP</sequence>
<protein>
    <submittedName>
        <fullName evidence="1">Uncharacterized protein</fullName>
    </submittedName>
</protein>
<dbReference type="Proteomes" id="UP000507470">
    <property type="component" value="Unassembled WGS sequence"/>
</dbReference>
<organism evidence="1 2">
    <name type="scientific">Mytilus coruscus</name>
    <name type="common">Sea mussel</name>
    <dbReference type="NCBI Taxonomy" id="42192"/>
    <lineage>
        <taxon>Eukaryota</taxon>
        <taxon>Metazoa</taxon>
        <taxon>Spiralia</taxon>
        <taxon>Lophotrochozoa</taxon>
        <taxon>Mollusca</taxon>
        <taxon>Bivalvia</taxon>
        <taxon>Autobranchia</taxon>
        <taxon>Pteriomorphia</taxon>
        <taxon>Mytilida</taxon>
        <taxon>Mytiloidea</taxon>
        <taxon>Mytilidae</taxon>
        <taxon>Mytilinae</taxon>
        <taxon>Mytilus</taxon>
    </lineage>
</organism>
<dbReference type="AlphaFoldDB" id="A0A6J8DIM5"/>
<name>A0A6J8DIM5_MYTCO</name>